<evidence type="ECO:0000313" key="9">
    <source>
        <dbReference type="RefSeq" id="XP_022152031.1"/>
    </source>
</evidence>
<feature type="transmembrane region" description="Helical" evidence="7">
    <location>
        <begin position="201"/>
        <end position="223"/>
    </location>
</feature>
<dbReference type="AlphaFoldDB" id="A0A6J1DGF0"/>
<evidence type="ECO:0000256" key="4">
    <source>
        <dbReference type="ARBA" id="ARBA00022989"/>
    </source>
</evidence>
<dbReference type="SUPFAM" id="SSF103473">
    <property type="entry name" value="MFS general substrate transporter"/>
    <property type="match status" value="1"/>
</dbReference>
<proteinExistence type="inferred from homology"/>
<name>A0A6J1DGF0_MOMCH</name>
<keyword evidence="5 7" id="KW-0472">Membrane</keyword>
<sequence>MEIESIRVGVDEKEKKKLEEEMELEEGEKKKKDRKLGGVKTMPFILGNEVCDRFASTGFHANIITYLTQDLNMPLVPASNILTNFAATSSFTSLIGALIADSFAGRFWTITVASIIYHLGMATITVSAILPQLHPTPCPTQLNCTQASGTQLMVFYLALLLTSLGAGGIRPCVVAFAMSVGHLEFMYDQSPESLRSSATALYWLAISAGNYIGTLMVYVVHKYSGEKHNWLPDRNLNRGRLEYYYWVVSGIQVLNLVYYVVCAWFYTYKPLEEERQNSDGEGDQCEDITKTA</sequence>
<dbReference type="OrthoDB" id="1898501at2759"/>
<keyword evidence="6" id="KW-0175">Coiled coil</keyword>
<feature type="transmembrane region" description="Helical" evidence="7">
    <location>
        <begin position="81"/>
        <end position="100"/>
    </location>
</feature>
<evidence type="ECO:0000256" key="1">
    <source>
        <dbReference type="ARBA" id="ARBA00004141"/>
    </source>
</evidence>
<accession>A0A6J1DGF0</accession>
<evidence type="ECO:0000256" key="5">
    <source>
        <dbReference type="ARBA" id="ARBA00023136"/>
    </source>
</evidence>
<keyword evidence="4 7" id="KW-1133">Transmembrane helix</keyword>
<dbReference type="RefSeq" id="XP_022152031.1">
    <property type="nucleotide sequence ID" value="XM_022296339.1"/>
</dbReference>
<comment type="subcellular location">
    <subcellularLocation>
        <location evidence="1">Membrane</location>
        <topology evidence="1">Multi-pass membrane protein</topology>
    </subcellularLocation>
</comment>
<dbReference type="GeneID" id="111019840"/>
<feature type="transmembrane region" description="Helical" evidence="7">
    <location>
        <begin position="243"/>
        <end position="266"/>
    </location>
</feature>
<keyword evidence="3 7" id="KW-0812">Transmembrane</keyword>
<evidence type="ECO:0000256" key="7">
    <source>
        <dbReference type="SAM" id="Phobius"/>
    </source>
</evidence>
<reference evidence="9" key="1">
    <citation type="submission" date="2025-08" db="UniProtKB">
        <authorList>
            <consortium name="RefSeq"/>
        </authorList>
    </citation>
    <scope>IDENTIFICATION</scope>
    <source>
        <strain evidence="9">OHB3-1</strain>
    </source>
</reference>
<evidence type="ECO:0000313" key="8">
    <source>
        <dbReference type="Proteomes" id="UP000504603"/>
    </source>
</evidence>
<organism evidence="8 9">
    <name type="scientific">Momordica charantia</name>
    <name type="common">Bitter gourd</name>
    <name type="synonym">Balsam pear</name>
    <dbReference type="NCBI Taxonomy" id="3673"/>
    <lineage>
        <taxon>Eukaryota</taxon>
        <taxon>Viridiplantae</taxon>
        <taxon>Streptophyta</taxon>
        <taxon>Embryophyta</taxon>
        <taxon>Tracheophyta</taxon>
        <taxon>Spermatophyta</taxon>
        <taxon>Magnoliopsida</taxon>
        <taxon>eudicotyledons</taxon>
        <taxon>Gunneridae</taxon>
        <taxon>Pentapetalae</taxon>
        <taxon>rosids</taxon>
        <taxon>fabids</taxon>
        <taxon>Cucurbitales</taxon>
        <taxon>Cucurbitaceae</taxon>
        <taxon>Momordiceae</taxon>
        <taxon>Momordica</taxon>
    </lineage>
</organism>
<dbReference type="Pfam" id="PF00854">
    <property type="entry name" value="PTR2"/>
    <property type="match status" value="1"/>
</dbReference>
<feature type="transmembrane region" description="Helical" evidence="7">
    <location>
        <begin position="107"/>
        <end position="133"/>
    </location>
</feature>
<dbReference type="KEGG" id="mcha:111019840"/>
<dbReference type="InterPro" id="IPR036259">
    <property type="entry name" value="MFS_trans_sf"/>
</dbReference>
<dbReference type="GO" id="GO:0022857">
    <property type="term" value="F:transmembrane transporter activity"/>
    <property type="evidence" value="ECO:0007669"/>
    <property type="project" value="InterPro"/>
</dbReference>
<protein>
    <submittedName>
        <fullName evidence="9">Protein NRT1/ PTR FAMILY 3.1-like</fullName>
    </submittedName>
</protein>
<feature type="transmembrane region" description="Helical" evidence="7">
    <location>
        <begin position="153"/>
        <end position="180"/>
    </location>
</feature>
<comment type="similarity">
    <text evidence="2">Belongs to the major facilitator superfamily. Proton-dependent oligopeptide transporter (POT/PTR) (TC 2.A.17) family.</text>
</comment>
<dbReference type="PANTHER" id="PTHR11654">
    <property type="entry name" value="OLIGOPEPTIDE TRANSPORTER-RELATED"/>
    <property type="match status" value="1"/>
</dbReference>
<evidence type="ECO:0000256" key="6">
    <source>
        <dbReference type="SAM" id="Coils"/>
    </source>
</evidence>
<dbReference type="GO" id="GO:0016020">
    <property type="term" value="C:membrane"/>
    <property type="evidence" value="ECO:0007669"/>
    <property type="project" value="UniProtKB-SubCell"/>
</dbReference>
<evidence type="ECO:0000256" key="3">
    <source>
        <dbReference type="ARBA" id="ARBA00022692"/>
    </source>
</evidence>
<dbReference type="Proteomes" id="UP000504603">
    <property type="component" value="Unplaced"/>
</dbReference>
<feature type="coiled-coil region" evidence="6">
    <location>
        <begin position="8"/>
        <end position="35"/>
    </location>
</feature>
<dbReference type="InterPro" id="IPR000109">
    <property type="entry name" value="POT_fam"/>
</dbReference>
<gene>
    <name evidence="9" type="primary">LOC111019840</name>
</gene>
<dbReference type="Gene3D" id="1.20.1250.20">
    <property type="entry name" value="MFS general substrate transporter like domains"/>
    <property type="match status" value="2"/>
</dbReference>
<evidence type="ECO:0000256" key="2">
    <source>
        <dbReference type="ARBA" id="ARBA00005982"/>
    </source>
</evidence>
<keyword evidence="8" id="KW-1185">Reference proteome</keyword>